<gene>
    <name evidence="1" type="ORF">V144x_37120</name>
</gene>
<dbReference type="Proteomes" id="UP000318704">
    <property type="component" value="Chromosome"/>
</dbReference>
<accession>A0A517VYZ9</accession>
<dbReference type="KEGG" id="gaw:V144x_37120"/>
<evidence type="ECO:0000313" key="2">
    <source>
        <dbReference type="Proteomes" id="UP000318704"/>
    </source>
</evidence>
<sequence>MSSKNRIFLILFTLSAMSFLPLAEWMTTAPFATVVFLPNT</sequence>
<evidence type="ECO:0000313" key="1">
    <source>
        <dbReference type="EMBL" id="QDT98226.1"/>
    </source>
</evidence>
<dbReference type="EMBL" id="CP037920">
    <property type="protein sequence ID" value="QDT98226.1"/>
    <property type="molecule type" value="Genomic_DNA"/>
</dbReference>
<proteinExistence type="predicted"/>
<reference evidence="1 2" key="1">
    <citation type="submission" date="2019-03" db="EMBL/GenBank/DDBJ databases">
        <title>Deep-cultivation of Planctomycetes and their phenomic and genomic characterization uncovers novel biology.</title>
        <authorList>
            <person name="Wiegand S."/>
            <person name="Jogler M."/>
            <person name="Boedeker C."/>
            <person name="Pinto D."/>
            <person name="Vollmers J."/>
            <person name="Rivas-Marin E."/>
            <person name="Kohn T."/>
            <person name="Peeters S.H."/>
            <person name="Heuer A."/>
            <person name="Rast P."/>
            <person name="Oberbeckmann S."/>
            <person name="Bunk B."/>
            <person name="Jeske O."/>
            <person name="Meyerdierks A."/>
            <person name="Storesund J.E."/>
            <person name="Kallscheuer N."/>
            <person name="Luecker S."/>
            <person name="Lage O.M."/>
            <person name="Pohl T."/>
            <person name="Merkel B.J."/>
            <person name="Hornburger P."/>
            <person name="Mueller R.-W."/>
            <person name="Bruemmer F."/>
            <person name="Labrenz M."/>
            <person name="Spormann A.M."/>
            <person name="Op den Camp H."/>
            <person name="Overmann J."/>
            <person name="Amann R."/>
            <person name="Jetten M.S.M."/>
            <person name="Mascher T."/>
            <person name="Medema M.H."/>
            <person name="Devos D.P."/>
            <person name="Kaster A.-K."/>
            <person name="Ovreas L."/>
            <person name="Rohde M."/>
            <person name="Galperin M.Y."/>
            <person name="Jogler C."/>
        </authorList>
    </citation>
    <scope>NUCLEOTIDE SEQUENCE [LARGE SCALE GENOMIC DNA]</scope>
    <source>
        <strain evidence="1 2">V144</strain>
    </source>
</reference>
<protein>
    <submittedName>
        <fullName evidence="1">Uncharacterized protein</fullName>
    </submittedName>
</protein>
<organism evidence="1 2">
    <name type="scientific">Gimesia aquarii</name>
    <dbReference type="NCBI Taxonomy" id="2527964"/>
    <lineage>
        <taxon>Bacteria</taxon>
        <taxon>Pseudomonadati</taxon>
        <taxon>Planctomycetota</taxon>
        <taxon>Planctomycetia</taxon>
        <taxon>Planctomycetales</taxon>
        <taxon>Planctomycetaceae</taxon>
        <taxon>Gimesia</taxon>
    </lineage>
</organism>
<dbReference type="AlphaFoldDB" id="A0A517VYZ9"/>
<name>A0A517VYZ9_9PLAN</name>
<dbReference type="RefSeq" id="WP_261343628.1">
    <property type="nucleotide sequence ID" value="NZ_CP037920.1"/>
</dbReference>